<keyword evidence="5" id="KW-0378">Hydrolase</keyword>
<evidence type="ECO:0000256" key="9">
    <source>
        <dbReference type="SAM" id="MobiDB-lite"/>
    </source>
</evidence>
<keyword evidence="10" id="KW-0732">Signal</keyword>
<organism evidence="13 14">
    <name type="scientific">Gibbsiella quercinecans</name>
    <dbReference type="NCBI Taxonomy" id="929813"/>
    <lineage>
        <taxon>Bacteria</taxon>
        <taxon>Pseudomonadati</taxon>
        <taxon>Pseudomonadota</taxon>
        <taxon>Gammaproteobacteria</taxon>
        <taxon>Enterobacterales</taxon>
        <taxon>Yersiniaceae</taxon>
        <taxon>Gibbsiella</taxon>
    </lineage>
</organism>
<reference evidence="13 14" key="1">
    <citation type="submission" date="2016-01" db="EMBL/GenBank/DDBJ databases">
        <authorList>
            <person name="Oliw E.H."/>
        </authorList>
    </citation>
    <scope>NUCLEOTIDE SEQUENCE [LARGE SCALE GENOMIC DNA]</scope>
    <source>
        <strain evidence="13 14">FRB97</strain>
    </source>
</reference>
<dbReference type="AlphaFoldDB" id="A0A250B3Z8"/>
<evidence type="ECO:0000256" key="1">
    <source>
        <dbReference type="ARBA" id="ARBA00001947"/>
    </source>
</evidence>
<evidence type="ECO:0000259" key="12">
    <source>
        <dbReference type="Pfam" id="PF05193"/>
    </source>
</evidence>
<evidence type="ECO:0000259" key="11">
    <source>
        <dbReference type="Pfam" id="PF00675"/>
    </source>
</evidence>
<feature type="domain" description="Peptidase M16 C-terminal" evidence="12">
    <location>
        <begin position="209"/>
        <end position="382"/>
    </location>
</feature>
<dbReference type="SUPFAM" id="SSF63411">
    <property type="entry name" value="LuxS/MPP-like metallohydrolase"/>
    <property type="match status" value="4"/>
</dbReference>
<keyword evidence="4" id="KW-0479">Metal-binding</keyword>
<dbReference type="EMBL" id="CP014136">
    <property type="protein sequence ID" value="ATA20796.1"/>
    <property type="molecule type" value="Genomic_DNA"/>
</dbReference>
<keyword evidence="7" id="KW-0482">Metalloprotease</keyword>
<dbReference type="InterPro" id="IPR001431">
    <property type="entry name" value="Pept_M16_Zn_BS"/>
</dbReference>
<evidence type="ECO:0000256" key="7">
    <source>
        <dbReference type="ARBA" id="ARBA00023049"/>
    </source>
</evidence>
<dbReference type="InterPro" id="IPR011249">
    <property type="entry name" value="Metalloenz_LuxS/M16"/>
</dbReference>
<comment type="cofactor">
    <cofactor evidence="1">
        <name>Zn(2+)</name>
        <dbReference type="ChEBI" id="CHEBI:29105"/>
    </cofactor>
</comment>
<dbReference type="Proteomes" id="UP000217182">
    <property type="component" value="Chromosome"/>
</dbReference>
<dbReference type="InterPro" id="IPR011765">
    <property type="entry name" value="Pept_M16_N"/>
</dbReference>
<keyword evidence="14" id="KW-1185">Reference proteome</keyword>
<feature type="chain" id="PRO_5012851952" evidence="10">
    <location>
        <begin position="25"/>
        <end position="928"/>
    </location>
</feature>
<dbReference type="GO" id="GO:0004222">
    <property type="term" value="F:metalloendopeptidase activity"/>
    <property type="evidence" value="ECO:0007669"/>
    <property type="project" value="InterPro"/>
</dbReference>
<feature type="region of interest" description="Disordered" evidence="9">
    <location>
        <begin position="491"/>
        <end position="522"/>
    </location>
</feature>
<keyword evidence="3" id="KW-0645">Protease</keyword>
<feature type="domain" description="Peptidase M16 N-terminal" evidence="11">
    <location>
        <begin position="58"/>
        <end position="167"/>
    </location>
</feature>
<dbReference type="InterPro" id="IPR050626">
    <property type="entry name" value="Peptidase_M16"/>
</dbReference>
<keyword evidence="6" id="KW-0862">Zinc</keyword>
<dbReference type="PANTHER" id="PTHR43690">
    <property type="entry name" value="NARDILYSIN"/>
    <property type="match status" value="1"/>
</dbReference>
<feature type="signal peptide" evidence="10">
    <location>
        <begin position="1"/>
        <end position="24"/>
    </location>
</feature>
<evidence type="ECO:0000256" key="4">
    <source>
        <dbReference type="ARBA" id="ARBA00022723"/>
    </source>
</evidence>
<dbReference type="GO" id="GO:0046872">
    <property type="term" value="F:metal ion binding"/>
    <property type="evidence" value="ECO:0007669"/>
    <property type="project" value="UniProtKB-KW"/>
</dbReference>
<evidence type="ECO:0000256" key="5">
    <source>
        <dbReference type="ARBA" id="ARBA00022801"/>
    </source>
</evidence>
<evidence type="ECO:0000313" key="14">
    <source>
        <dbReference type="Proteomes" id="UP000217182"/>
    </source>
</evidence>
<dbReference type="KEGG" id="gqu:AWC35_16410"/>
<evidence type="ECO:0000256" key="10">
    <source>
        <dbReference type="SAM" id="SignalP"/>
    </source>
</evidence>
<dbReference type="InterPro" id="IPR007863">
    <property type="entry name" value="Peptidase_M16_C"/>
</dbReference>
<evidence type="ECO:0000313" key="13">
    <source>
        <dbReference type="EMBL" id="ATA20796.1"/>
    </source>
</evidence>
<dbReference type="Pfam" id="PF00675">
    <property type="entry name" value="Peptidase_M16"/>
    <property type="match status" value="1"/>
</dbReference>
<feature type="compositionally biased region" description="Polar residues" evidence="9">
    <location>
        <begin position="507"/>
        <end position="522"/>
    </location>
</feature>
<evidence type="ECO:0000256" key="3">
    <source>
        <dbReference type="ARBA" id="ARBA00022670"/>
    </source>
</evidence>
<comment type="similarity">
    <text evidence="2 8">Belongs to the peptidase M16 family.</text>
</comment>
<dbReference type="Pfam" id="PF05193">
    <property type="entry name" value="Peptidase_M16_C"/>
    <property type="match status" value="1"/>
</dbReference>
<dbReference type="RefSeq" id="WP_095847381.1">
    <property type="nucleotide sequence ID" value="NZ_CP014136.1"/>
</dbReference>
<evidence type="ECO:0000256" key="6">
    <source>
        <dbReference type="ARBA" id="ARBA00022833"/>
    </source>
</evidence>
<dbReference type="GO" id="GO:0006508">
    <property type="term" value="P:proteolysis"/>
    <property type="evidence" value="ECO:0007669"/>
    <property type="project" value="UniProtKB-KW"/>
</dbReference>
<evidence type="ECO:0000256" key="2">
    <source>
        <dbReference type="ARBA" id="ARBA00007261"/>
    </source>
</evidence>
<dbReference type="Gene3D" id="3.30.830.10">
    <property type="entry name" value="Metalloenzyme, LuxS/M16 peptidase-like"/>
    <property type="match status" value="4"/>
</dbReference>
<accession>A0A250B3Z8</accession>
<dbReference type="OrthoDB" id="9811314at2"/>
<sequence>MNWKRYYRLALAVGLLAFGIGSQAADTAQSPLPKITEGVLANRLKYTLVPLAGQQNRIDIRLSVDVGSIDEQDNESGVAHMVEHMVFHTSDAFAQGVSHALSQQGWVRARHYNAMTNYERTLYMMSPPAGKRELDLALQALSQMAGHAHFLPRDWENERQIILEEWRGKLGVAERMNQQRVEAIRHDSRYPLRPVLGTERAINETPASVLRAFYQRWYHPANMRLLLIGDIQPAEAERVIKRYFATLPAGTVPARSYYEPHLAPQLKVVRLQDSQSGVSQVSWVYRFHDEGLTSQANMRYRLLNQIALSALSRQVRRQKAELPPEVISLVVRKSDIGRATAALGFFTDVMPDGHHAALSVLLREIERIRRYSLNAQDIAAVQSDIREVAQRMASQPELEDFAGWVQKIAVEWLQGRSYNGSQQRGREALAILNTITAQDVNQHLQHWLAETDTLVQFSVPGAAPFTPPAPAAVRQRQTQWATAPLAAPIAPRQQDTAAPVTLPPVTQRGQRTAQKSFPEQSVEQWSLSNGDRVVWLRTPLAGNTVYFSAQSQAGFLAEGLNPWQAQLARQLVGLSGPVGWRGEDLSRWKQAHSLSMNTDQTAEQLLFNGQAPREQLPNLFGLYYALQRAPGIDPDVMKESMARLIRQQANNQQSVMESRTRQITALRFGQPAYQAAQLSQLKQITAPELLAQWRKAASAPVTYYLLADMPAEQLLPLAERYLATIPRNKALGDIRPQLALAGRREATSAISIEPRADVLAWSFTPIDWTPQAAVQVSIAAKLADKYLKSSLRDDALGIYRMRLNSHLENSKRRIETEVSFTSAPHRAQELWLRAEQAFATLPQKITRQDIDEQKQQFLRAEQQRQQDVATQQRRLILSYQQYNDPRYLSEQTQLAEAITLESVRAMAARLLNPDNRVLFITLPQEARP</sequence>
<name>A0A250B3Z8_9GAMM</name>
<dbReference type="PANTHER" id="PTHR43690:SF17">
    <property type="entry name" value="PROTEIN YHJJ"/>
    <property type="match status" value="1"/>
</dbReference>
<protein>
    <submittedName>
        <fullName evidence="13">Peptidase M16</fullName>
    </submittedName>
</protein>
<gene>
    <name evidence="13" type="ORF">AWC35_16410</name>
</gene>
<proteinExistence type="inferred from homology"/>
<dbReference type="PROSITE" id="PS00143">
    <property type="entry name" value="INSULINASE"/>
    <property type="match status" value="1"/>
</dbReference>
<evidence type="ECO:0000256" key="8">
    <source>
        <dbReference type="RuleBase" id="RU004447"/>
    </source>
</evidence>